<keyword evidence="6" id="KW-0456">Lyase</keyword>
<dbReference type="InterPro" id="IPR029058">
    <property type="entry name" value="AB_hydrolase_fold"/>
</dbReference>
<keyword evidence="4" id="KW-0786">Thiamine pyrophosphate</keyword>
<name>A0A7J6I538_CANSA</name>
<organism evidence="8 9">
    <name type="scientific">Cannabis sativa</name>
    <name type="common">Hemp</name>
    <name type="synonym">Marijuana</name>
    <dbReference type="NCBI Taxonomy" id="3483"/>
    <lineage>
        <taxon>Eukaryota</taxon>
        <taxon>Viridiplantae</taxon>
        <taxon>Streptophyta</taxon>
        <taxon>Embryophyta</taxon>
        <taxon>Tracheophyta</taxon>
        <taxon>Spermatophyta</taxon>
        <taxon>Magnoliopsida</taxon>
        <taxon>eudicotyledons</taxon>
        <taxon>Gunneridae</taxon>
        <taxon>Pentapetalae</taxon>
        <taxon>rosids</taxon>
        <taxon>fabids</taxon>
        <taxon>Rosales</taxon>
        <taxon>Cannabaceae</taxon>
        <taxon>Cannabis</taxon>
    </lineage>
</organism>
<evidence type="ECO:0000256" key="1">
    <source>
        <dbReference type="ARBA" id="ARBA00022679"/>
    </source>
</evidence>
<dbReference type="InterPro" id="IPR011766">
    <property type="entry name" value="TPP_enzyme_TPP-bd"/>
</dbReference>
<keyword evidence="9" id="KW-1185">Reference proteome</keyword>
<dbReference type="CDD" id="cd02009">
    <property type="entry name" value="TPP_SHCHC_synthase"/>
    <property type="match status" value="1"/>
</dbReference>
<dbReference type="Gene3D" id="3.40.50.970">
    <property type="match status" value="2"/>
</dbReference>
<protein>
    <recommendedName>
        <fullName evidence="7">Mandelate racemase/muconate lactonizing enzyme C-terminal domain-containing protein</fullName>
    </recommendedName>
</protein>
<dbReference type="InterPro" id="IPR013342">
    <property type="entry name" value="Mandelate_racemase_C"/>
</dbReference>
<dbReference type="InterPro" id="IPR029035">
    <property type="entry name" value="DHS-like_NAD/FAD-binding_dom"/>
</dbReference>
<dbReference type="InterPro" id="IPR000073">
    <property type="entry name" value="AB_hydrolase_1"/>
</dbReference>
<dbReference type="InterPro" id="IPR018110">
    <property type="entry name" value="Mandel_Rmase/mucon_lact_enz_CS"/>
</dbReference>
<dbReference type="GO" id="GO:0030976">
    <property type="term" value="F:thiamine pyrophosphate binding"/>
    <property type="evidence" value="ECO:0007669"/>
    <property type="project" value="InterPro"/>
</dbReference>
<dbReference type="Proteomes" id="UP000583929">
    <property type="component" value="Unassembled WGS sequence"/>
</dbReference>
<dbReference type="PANTHER" id="PTHR42916:SF1">
    <property type="entry name" value="PROTEIN PHYLLO, CHLOROPLASTIC"/>
    <property type="match status" value="1"/>
</dbReference>
<dbReference type="Pfam" id="PF13378">
    <property type="entry name" value="MR_MLE_C"/>
    <property type="match status" value="1"/>
</dbReference>
<dbReference type="InterPro" id="IPR004433">
    <property type="entry name" value="MenaQ_synth_MenD"/>
</dbReference>
<reference evidence="8 9" key="1">
    <citation type="journal article" date="2020" name="bioRxiv">
        <title>Sequence and annotation of 42 cannabis genomes reveals extensive copy number variation in cannabinoid synthesis and pathogen resistance genes.</title>
        <authorList>
            <person name="Mckernan K.J."/>
            <person name="Helbert Y."/>
            <person name="Kane L.T."/>
            <person name="Ebling H."/>
            <person name="Zhang L."/>
            <person name="Liu B."/>
            <person name="Eaton Z."/>
            <person name="Mclaughlin S."/>
            <person name="Kingan S."/>
            <person name="Baybayan P."/>
            <person name="Concepcion G."/>
            <person name="Jordan M."/>
            <person name="Riva A."/>
            <person name="Barbazuk W."/>
            <person name="Harkins T."/>
        </authorList>
    </citation>
    <scope>NUCLEOTIDE SEQUENCE [LARGE SCALE GENOMIC DNA]</scope>
    <source>
        <strain evidence="9">cv. Jamaican Lion 4</strain>
        <tissue evidence="8">Leaf</tissue>
    </source>
</reference>
<dbReference type="InterPro" id="IPR029017">
    <property type="entry name" value="Enolase-like_N"/>
</dbReference>
<dbReference type="SUPFAM" id="SSF53474">
    <property type="entry name" value="alpha/beta-Hydrolases"/>
    <property type="match status" value="1"/>
</dbReference>
<dbReference type="InterPro" id="IPR029061">
    <property type="entry name" value="THDP-binding"/>
</dbReference>
<evidence type="ECO:0000256" key="2">
    <source>
        <dbReference type="ARBA" id="ARBA00022723"/>
    </source>
</evidence>
<dbReference type="Gene3D" id="3.40.50.1220">
    <property type="entry name" value="TPP-binding domain"/>
    <property type="match status" value="1"/>
</dbReference>
<evidence type="ECO:0000259" key="7">
    <source>
        <dbReference type="SMART" id="SM00922"/>
    </source>
</evidence>
<evidence type="ECO:0000256" key="5">
    <source>
        <dbReference type="ARBA" id="ARBA00023211"/>
    </source>
</evidence>
<dbReference type="GO" id="GO:0070204">
    <property type="term" value="F:2-succinyl-5-enolpyruvyl-6-hydroxy-3-cyclohexene-1-carboxylic-acid synthase activity"/>
    <property type="evidence" value="ECO:0007669"/>
    <property type="project" value="InterPro"/>
</dbReference>
<dbReference type="Gene3D" id="3.30.390.10">
    <property type="entry name" value="Enolase-like, N-terminal domain"/>
    <property type="match status" value="1"/>
</dbReference>
<dbReference type="GO" id="GO:0016829">
    <property type="term" value="F:lyase activity"/>
    <property type="evidence" value="ECO:0007669"/>
    <property type="project" value="UniProtKB-KW"/>
</dbReference>
<feature type="domain" description="Mandelate racemase/muconate lactonizing enzyme C-terminal" evidence="7">
    <location>
        <begin position="1149"/>
        <end position="1273"/>
    </location>
</feature>
<evidence type="ECO:0000256" key="4">
    <source>
        <dbReference type="ARBA" id="ARBA00023052"/>
    </source>
</evidence>
<dbReference type="SMART" id="SM00922">
    <property type="entry name" value="MR_MLE"/>
    <property type="match status" value="1"/>
</dbReference>
<dbReference type="GO" id="GO:0009063">
    <property type="term" value="P:amino acid catabolic process"/>
    <property type="evidence" value="ECO:0007669"/>
    <property type="project" value="InterPro"/>
</dbReference>
<dbReference type="InterPro" id="IPR032264">
    <property type="entry name" value="MenD_middle"/>
</dbReference>
<comment type="caution">
    <text evidence="8">The sequence shown here is derived from an EMBL/GenBank/DDBJ whole genome shotgun (WGS) entry which is preliminary data.</text>
</comment>
<keyword evidence="3" id="KW-0460">Magnesium</keyword>
<dbReference type="Pfam" id="PF02775">
    <property type="entry name" value="TPP_enzyme_C"/>
    <property type="match status" value="1"/>
</dbReference>
<evidence type="ECO:0000256" key="6">
    <source>
        <dbReference type="ARBA" id="ARBA00023239"/>
    </source>
</evidence>
<dbReference type="PROSITE" id="PS00909">
    <property type="entry name" value="MR_MLE_2"/>
    <property type="match status" value="1"/>
</dbReference>
<keyword evidence="5" id="KW-0464">Manganese</keyword>
<evidence type="ECO:0000256" key="3">
    <source>
        <dbReference type="ARBA" id="ARBA00022842"/>
    </source>
</evidence>
<gene>
    <name evidence="8" type="ORF">G4B88_012497</name>
</gene>
<dbReference type="HAMAP" id="MF_01659">
    <property type="entry name" value="MenD"/>
    <property type="match status" value="1"/>
</dbReference>
<keyword evidence="2" id="KW-0479">Metal-binding</keyword>
<proteinExistence type="inferred from homology"/>
<dbReference type="Pfam" id="PF00561">
    <property type="entry name" value="Abhydrolase_1"/>
    <property type="match status" value="1"/>
</dbReference>
<dbReference type="Pfam" id="PF16582">
    <property type="entry name" value="TPP_enzyme_M_2"/>
    <property type="match status" value="1"/>
</dbReference>
<dbReference type="InterPro" id="IPR012001">
    <property type="entry name" value="Thiamin_PyroP_enz_TPP-bd_dom"/>
</dbReference>
<keyword evidence="1" id="KW-0808">Transferase</keyword>
<sequence>MYNIISSSYFSVLLSNSFPLTFSPTLIFHHEFETSNSPPQNNTLSPTPGIPLQKVFPESNTLSTLTSSVPPPPQQPSFQGVVQGLRFDGPLMEINDILEMEDGEFEIETCITRTLPPALTLDQGLDRIKEAVEKLKLNPPPSSTSSGFFRFQVAVPPSAKALNWFCCQPESSSVFPLFFISKDTNEPSFKSLVLNETRGVFGIGAAVYFTRNSSGTSGEKNRPKRYISNESSPIMAYGFVDFDFNKKLSVTENQAGSYYFIIPQIELDECEGVSILSATLAWCNYSLSTFEEALNSFDSSLIQAYSHSLPTAEKHYTRNLLSSLRKLNVDEDRIIPMVYLNTLLPCGKYVVDDLKELREAQSSRQFCVRLSASIVVSNNMLDQNSGLSYSLQDCANINTVWASLIIEECSRLGLMVRLVFLDGSNFSTPGSRSSPLAIAASTHPRITCVVCYDERSLAFHAVGYSRGSRKPAVVITSSGTAVSNLLPAVVEASQDFVSLLLLTADRPTELQDAGANQSINQINHFGSFVRFFFNLPAPTDCIPARMVLTTVDSAVHWATSSPCGPVHINCPFREPLENSPSKWMSSCLKGLDFWISSAEPFTKYFDVQCAHACNISPHDMSEVVNAIQKVNQGILIIGGIHTVDEMWAVLLLAKHLSWPVVADILSGLRLRKLLTSFPEIKPNILFIDHLDHSLLSDAVNDWMHVDVIIQIGSRITSKRVSKMLENCSPCSYIMVDNHPFRYDPSHIVTHRIQSSIIKFANYIMQVEFLQKRNKWSSYLHTVNLMVARELSFQISAEYSLTEPQVAQVISSELSSDTALFIGNSMAIRDADMYGHGWSSCDSTSAMVLNSGALCQLVWVVGNRGASGIDGLVSTAVGFAVGCNKRVICVIGDVSFLHDTNGLALLKQRTSRKPMTVLVNNNHGGAIFSLLPIAERTEERILNQYFYTSHDISIRGLCMAHGVKHVEVQTKADLHDALVRSKHQELDCVIEVVSSIDSNATFHSILRKFARQAADRALRFLLRLPVEDSFSDFFCCKVQSIKYSIYRIPLCAPPTMSTVDHSSTSFYREGFIISLSLEDGSVGFGEVSPFNVSNANLLEVEEQLRFLLHKMKETEISCFLPLLKGSFSSWIWTHLGILPSSLFPSVRCGLEMAILNALAARQGLDLLSLLHAQNIEAIPKRSSNVKICGLVDSSGTPTEVARQRSPLHDAEVIQEVRKKIGYEIELRVDANRNWTYAEATEFGSLVKECDLQYIEEPVQNEADIIKFCEESGLPVALDETIDCLQENPLNVLMKYTHPGIVAIVIKPSVVGGFENTESLAQWAHKHGKMAVLSATYESGLGLSAYIHLSCYLDLNYGEVSRLMNMNTGKTGPSVFHGLGTYRWLKEDVATGPLKISCNQHSGFVEASIADANQLLQSFQINHNIICREYTGEEVRSYLLPVDVQEIGESSHDNILIFLHGFLGTSEDWIAIMKAVSRGARCISINLPGHGGTQIQYLGDKDTILRTRLSIEVVADVVHTVINHITPEKVTVVGYSMGARIALYMALRFTEKVNGAVVISGSPGMKNEAARKVRRAIDDSRAQSLVSNGLDIFLETWYTGQLWNSLREHPKFNQIVSSRRNSHEDVLNLAKVLSNSSIGRQLPLWDDLNRIKTPLLIVVGEKDEKFKKIAQDMCIAIDGSKKSGDDNLTDDNVMCEMVEISNCGHAVHLENPLPLISALGRFLQRLDRYRSSSN</sequence>
<dbReference type="NCBIfam" id="TIGR00173">
    <property type="entry name" value="menD"/>
    <property type="match status" value="1"/>
</dbReference>
<dbReference type="Pfam" id="PF02776">
    <property type="entry name" value="TPP_enzyme_N"/>
    <property type="match status" value="1"/>
</dbReference>
<dbReference type="InterPro" id="IPR036849">
    <property type="entry name" value="Enolase-like_C_sf"/>
</dbReference>
<dbReference type="SUPFAM" id="SSF52467">
    <property type="entry name" value="DHS-like NAD/FAD-binding domain"/>
    <property type="match status" value="1"/>
</dbReference>
<dbReference type="EMBL" id="JAATIQ010000007">
    <property type="protein sequence ID" value="KAF4402712.1"/>
    <property type="molecule type" value="Genomic_DNA"/>
</dbReference>
<dbReference type="InterPro" id="IPR029065">
    <property type="entry name" value="Enolase_C-like"/>
</dbReference>
<dbReference type="Gene3D" id="3.40.50.1820">
    <property type="entry name" value="alpha/beta hydrolase"/>
    <property type="match status" value="1"/>
</dbReference>
<evidence type="ECO:0000313" key="8">
    <source>
        <dbReference type="EMBL" id="KAF4402712.1"/>
    </source>
</evidence>
<evidence type="ECO:0000313" key="9">
    <source>
        <dbReference type="Proteomes" id="UP000583929"/>
    </source>
</evidence>
<dbReference type="SUPFAM" id="SSF51604">
    <property type="entry name" value="Enolase C-terminal domain-like"/>
    <property type="match status" value="1"/>
</dbReference>
<dbReference type="Gene3D" id="3.20.20.120">
    <property type="entry name" value="Enolase-like C-terminal domain"/>
    <property type="match status" value="1"/>
</dbReference>
<dbReference type="GO" id="GO:0046872">
    <property type="term" value="F:metal ion binding"/>
    <property type="evidence" value="ECO:0007669"/>
    <property type="project" value="UniProtKB-KW"/>
</dbReference>
<dbReference type="PANTHER" id="PTHR42916">
    <property type="entry name" value="2-SUCCINYL-5-ENOLPYRUVYL-6-HYDROXY-3-CYCLOHEXENE-1-CARBOXYLATE SYNTHASE"/>
    <property type="match status" value="1"/>
</dbReference>
<dbReference type="SUPFAM" id="SSF54826">
    <property type="entry name" value="Enolase N-terminal domain-like"/>
    <property type="match status" value="1"/>
</dbReference>
<accession>A0A7J6I538</accession>
<dbReference type="SUPFAM" id="SSF52518">
    <property type="entry name" value="Thiamin diphosphate-binding fold (THDP-binding)"/>
    <property type="match status" value="2"/>
</dbReference>
<dbReference type="CDD" id="cd07037">
    <property type="entry name" value="TPP_PYR_MenD"/>
    <property type="match status" value="1"/>
</dbReference>
<dbReference type="GO" id="GO:0009234">
    <property type="term" value="P:menaquinone biosynthetic process"/>
    <property type="evidence" value="ECO:0007669"/>
    <property type="project" value="InterPro"/>
</dbReference>